<dbReference type="RefSeq" id="WP_071090289.1">
    <property type="nucleotide sequence ID" value="NZ_MBLM01000160.1"/>
</dbReference>
<dbReference type="Gene3D" id="3.10.105.10">
    <property type="entry name" value="Dipeptide-binding Protein, Domain 3"/>
    <property type="match status" value="1"/>
</dbReference>
<keyword evidence="1" id="KW-0732">Signal</keyword>
<feature type="domain" description="Solute-binding protein family 5" evidence="2">
    <location>
        <begin position="94"/>
        <end position="442"/>
    </location>
</feature>
<dbReference type="EMBL" id="MBLM01000160">
    <property type="protein sequence ID" value="OHV29672.1"/>
    <property type="molecule type" value="Genomic_DNA"/>
</dbReference>
<accession>A0A1S1Q990</accession>
<dbReference type="InterPro" id="IPR000914">
    <property type="entry name" value="SBP_5_dom"/>
</dbReference>
<sequence>MIRTRRLLATAAMCCMALFLGACGGGGDDGGGDGGPATTSGAAGDPVAGGHGRILMLAETSSLDPAKLGNAYAATAVLGNALYGTLMIDDEKGEVVYKMAQSFTTSDNGSTFELRLRPGLVFSDGSPFDAAAVKAGWERHKDPAVGSVYRGDAMAIASTEVVDATTLKVSMTAPMPNFADVVLGTGLNWIASPAALQGGPQAFEANPIGAGPFTLKKWTRQADIDLVKNARYWDAPRPYLDSLTIRSAVDARQRYNTLLTGGADIAIESDWVNLHKAADDGLPSILKPVNGGILMTLNMRRAPFDDIRARQAVAAAIDLESLNLAVYEGDGQPAETLFDDSSPFYSEEPLRRFDRELAQRLFDELAAEGKPVSFTFTSFPSSENRAIAENVQAQLSSFKNVKVEVKVVQLAEIAKLRVTHDFDTYVTSAFFRDPEPRLWSAFNGSSAVNVPGVNDPELNEALMTGRTSTVEAERRSAYETVQQRLGDVTPGIFLQRVALGAVSGEKVGGLAQYGLGSLLPEELWIQK</sequence>
<feature type="chain" id="PRO_5038838852" evidence="1">
    <location>
        <begin position="25"/>
        <end position="527"/>
    </location>
</feature>
<dbReference type="PROSITE" id="PS51257">
    <property type="entry name" value="PROKAR_LIPOPROTEIN"/>
    <property type="match status" value="1"/>
</dbReference>
<name>A0A1S1Q990_9ACTN</name>
<evidence type="ECO:0000256" key="1">
    <source>
        <dbReference type="SAM" id="SignalP"/>
    </source>
</evidence>
<evidence type="ECO:0000313" key="3">
    <source>
        <dbReference type="EMBL" id="OHV29672.1"/>
    </source>
</evidence>
<protein>
    <submittedName>
        <fullName evidence="3">ABC transporter substrate-binding protein</fullName>
    </submittedName>
</protein>
<dbReference type="GO" id="GO:0015833">
    <property type="term" value="P:peptide transport"/>
    <property type="evidence" value="ECO:0007669"/>
    <property type="project" value="TreeGrafter"/>
</dbReference>
<dbReference type="Gene3D" id="3.40.190.10">
    <property type="entry name" value="Periplasmic binding protein-like II"/>
    <property type="match status" value="1"/>
</dbReference>
<evidence type="ECO:0000313" key="4">
    <source>
        <dbReference type="Proteomes" id="UP000179627"/>
    </source>
</evidence>
<gene>
    <name evidence="3" type="ORF">CC117_28735</name>
</gene>
<keyword evidence="4" id="KW-1185">Reference proteome</keyword>
<organism evidence="3 4">
    <name type="scientific">Parafrankia colletiae</name>
    <dbReference type="NCBI Taxonomy" id="573497"/>
    <lineage>
        <taxon>Bacteria</taxon>
        <taxon>Bacillati</taxon>
        <taxon>Actinomycetota</taxon>
        <taxon>Actinomycetes</taxon>
        <taxon>Frankiales</taxon>
        <taxon>Frankiaceae</taxon>
        <taxon>Parafrankia</taxon>
    </lineage>
</organism>
<evidence type="ECO:0000259" key="2">
    <source>
        <dbReference type="Pfam" id="PF00496"/>
    </source>
</evidence>
<dbReference type="PIRSF" id="PIRSF002741">
    <property type="entry name" value="MppA"/>
    <property type="match status" value="1"/>
</dbReference>
<dbReference type="GO" id="GO:1904680">
    <property type="term" value="F:peptide transmembrane transporter activity"/>
    <property type="evidence" value="ECO:0007669"/>
    <property type="project" value="TreeGrafter"/>
</dbReference>
<feature type="signal peptide" evidence="1">
    <location>
        <begin position="1"/>
        <end position="24"/>
    </location>
</feature>
<proteinExistence type="predicted"/>
<dbReference type="Proteomes" id="UP000179627">
    <property type="component" value="Unassembled WGS sequence"/>
</dbReference>
<dbReference type="CDD" id="cd00995">
    <property type="entry name" value="PBP2_NikA_DppA_OppA_like"/>
    <property type="match status" value="1"/>
</dbReference>
<dbReference type="GO" id="GO:0043190">
    <property type="term" value="C:ATP-binding cassette (ABC) transporter complex"/>
    <property type="evidence" value="ECO:0007669"/>
    <property type="project" value="InterPro"/>
</dbReference>
<dbReference type="AlphaFoldDB" id="A0A1S1Q990"/>
<dbReference type="InterPro" id="IPR030678">
    <property type="entry name" value="Peptide/Ni-bd"/>
</dbReference>
<dbReference type="Pfam" id="PF00496">
    <property type="entry name" value="SBP_bac_5"/>
    <property type="match status" value="1"/>
</dbReference>
<dbReference type="GO" id="GO:0042597">
    <property type="term" value="C:periplasmic space"/>
    <property type="evidence" value="ECO:0007669"/>
    <property type="project" value="UniProtKB-ARBA"/>
</dbReference>
<comment type="caution">
    <text evidence="3">The sequence shown here is derived from an EMBL/GenBank/DDBJ whole genome shotgun (WGS) entry which is preliminary data.</text>
</comment>
<dbReference type="InterPro" id="IPR039424">
    <property type="entry name" value="SBP_5"/>
</dbReference>
<dbReference type="SUPFAM" id="SSF53850">
    <property type="entry name" value="Periplasmic binding protein-like II"/>
    <property type="match status" value="1"/>
</dbReference>
<reference evidence="4" key="1">
    <citation type="submission" date="2016-07" db="EMBL/GenBank/DDBJ databases">
        <title>Sequence Frankia sp. strain CcI1.17.</title>
        <authorList>
            <person name="Ghodhbane-Gtari F."/>
            <person name="Swanson E."/>
            <person name="Gueddou A."/>
            <person name="Morris K."/>
            <person name="Hezbri K."/>
            <person name="Ktari A."/>
            <person name="Nouioui I."/>
            <person name="Abebe-Akele F."/>
            <person name="Simpson S."/>
            <person name="Thomas K."/>
            <person name="Gtari M."/>
            <person name="Tisa L.S."/>
            <person name="Hurst S."/>
        </authorList>
    </citation>
    <scope>NUCLEOTIDE SEQUENCE [LARGE SCALE GENOMIC DNA]</scope>
    <source>
        <strain evidence="4">Cc1.17</strain>
    </source>
</reference>
<dbReference type="PANTHER" id="PTHR30290">
    <property type="entry name" value="PERIPLASMIC BINDING COMPONENT OF ABC TRANSPORTER"/>
    <property type="match status" value="1"/>
</dbReference>